<dbReference type="PANTHER" id="PTHR23053">
    <property type="entry name" value="DLEC1 DELETED IN LUNG AND ESOPHAGEAL CANCER 1"/>
    <property type="match status" value="1"/>
</dbReference>
<dbReference type="AlphaFoldDB" id="A0A8K0D5C0"/>
<comment type="subcellular location">
    <subcellularLocation>
        <location evidence="1">Cell projection</location>
        <location evidence="1">Cilium</location>
    </subcellularLocation>
    <subcellularLocation>
        <location evidence="2">Cytoplasm</location>
    </subcellularLocation>
</comment>
<dbReference type="PANTHER" id="PTHR23053:SF0">
    <property type="entry name" value="HYDROCEPHALUS-INDUCING PROTEIN HOMOLOG"/>
    <property type="match status" value="1"/>
</dbReference>
<dbReference type="InterPro" id="IPR053879">
    <property type="entry name" value="HYDIN_VesB_CFA65-like_Ig"/>
</dbReference>
<evidence type="ECO:0000256" key="4">
    <source>
        <dbReference type="ARBA" id="ARBA00023069"/>
    </source>
</evidence>
<dbReference type="GO" id="GO:0005930">
    <property type="term" value="C:axoneme"/>
    <property type="evidence" value="ECO:0007669"/>
    <property type="project" value="TreeGrafter"/>
</dbReference>
<accession>A0A8K0D5C0</accession>
<proteinExistence type="predicted"/>
<keyword evidence="4" id="KW-0969">Cilium</keyword>
<dbReference type="EMBL" id="VTPC01004319">
    <property type="protein sequence ID" value="KAF2897302.1"/>
    <property type="molecule type" value="Genomic_DNA"/>
</dbReference>
<evidence type="ECO:0000256" key="3">
    <source>
        <dbReference type="ARBA" id="ARBA00022490"/>
    </source>
</evidence>
<feature type="domain" description="HYDIN/VesB/CFA65-like Ig-like" evidence="6">
    <location>
        <begin position="128"/>
        <end position="234"/>
    </location>
</feature>
<evidence type="ECO:0000256" key="5">
    <source>
        <dbReference type="ARBA" id="ARBA00023273"/>
    </source>
</evidence>
<organism evidence="7 8">
    <name type="scientific">Ignelater luminosus</name>
    <name type="common">Cucubano</name>
    <name type="synonym">Pyrophorus luminosus</name>
    <dbReference type="NCBI Taxonomy" id="2038154"/>
    <lineage>
        <taxon>Eukaryota</taxon>
        <taxon>Metazoa</taxon>
        <taxon>Ecdysozoa</taxon>
        <taxon>Arthropoda</taxon>
        <taxon>Hexapoda</taxon>
        <taxon>Insecta</taxon>
        <taxon>Pterygota</taxon>
        <taxon>Neoptera</taxon>
        <taxon>Endopterygota</taxon>
        <taxon>Coleoptera</taxon>
        <taxon>Polyphaga</taxon>
        <taxon>Elateriformia</taxon>
        <taxon>Elateroidea</taxon>
        <taxon>Elateridae</taxon>
        <taxon>Agrypninae</taxon>
        <taxon>Pyrophorini</taxon>
        <taxon>Ignelater</taxon>
    </lineage>
</organism>
<evidence type="ECO:0000256" key="2">
    <source>
        <dbReference type="ARBA" id="ARBA00004496"/>
    </source>
</evidence>
<evidence type="ECO:0000259" key="6">
    <source>
        <dbReference type="Pfam" id="PF22544"/>
    </source>
</evidence>
<dbReference type="Gene3D" id="2.60.40.10">
    <property type="entry name" value="Immunoglobulins"/>
    <property type="match status" value="2"/>
</dbReference>
<evidence type="ECO:0000313" key="7">
    <source>
        <dbReference type="EMBL" id="KAF2897302.1"/>
    </source>
</evidence>
<sequence length="354" mass="40823">MHKAMIVPNFQTPPYLVDFGYVILDTAVHYTVLIFNYGPINADVKPVPIGGKKSGLEESGLAIQFKRTSIHVGDTKELFVIFHPTVENYTKLDYELRFPFYLDVGHGPRIPIEIRAVVTVPTITPKLTVLEFGELRCGDCLKKALVLQNNGHLITEWNAAIQRSNRRKSKNVSLDEIRKKPTFFLKDANGILEPGTGCVLDVYFEPQYEGYVEWNVVINVNQNPSKVVVNLKGTGLKPTLKISTEEIEFEPVLPYVRKCEKYFSVKNVSSFPIEFYFADYDSEIDEEERVINLLMCLYRRSDLYIPPRKAGDKLPRAFIEFYHRVFESLREKLIKIEKEKKRNRTTTVVTKLHR</sequence>
<evidence type="ECO:0000313" key="8">
    <source>
        <dbReference type="Proteomes" id="UP000801492"/>
    </source>
</evidence>
<keyword evidence="3" id="KW-0963">Cytoplasm</keyword>
<evidence type="ECO:0000256" key="1">
    <source>
        <dbReference type="ARBA" id="ARBA00004138"/>
    </source>
</evidence>
<dbReference type="GO" id="GO:1904158">
    <property type="term" value="P:axonemal central apparatus assembly"/>
    <property type="evidence" value="ECO:0007669"/>
    <property type="project" value="TreeGrafter"/>
</dbReference>
<gene>
    <name evidence="7" type="ORF">ILUMI_08873</name>
</gene>
<dbReference type="InterPro" id="IPR033305">
    <property type="entry name" value="Hydin-like"/>
</dbReference>
<dbReference type="GO" id="GO:0003341">
    <property type="term" value="P:cilium movement"/>
    <property type="evidence" value="ECO:0007669"/>
    <property type="project" value="TreeGrafter"/>
</dbReference>
<comment type="caution">
    <text evidence="7">The sequence shown here is derived from an EMBL/GenBank/DDBJ whole genome shotgun (WGS) entry which is preliminary data.</text>
</comment>
<reference evidence="7" key="1">
    <citation type="submission" date="2019-08" db="EMBL/GenBank/DDBJ databases">
        <title>The genome of the North American firefly Photinus pyralis.</title>
        <authorList>
            <consortium name="Photinus pyralis genome working group"/>
            <person name="Fallon T.R."/>
            <person name="Sander Lower S.E."/>
            <person name="Weng J.-K."/>
        </authorList>
    </citation>
    <scope>NUCLEOTIDE SEQUENCE</scope>
    <source>
        <strain evidence="7">TRF0915ILg1</strain>
        <tissue evidence="7">Whole body</tissue>
    </source>
</reference>
<protein>
    <recommendedName>
        <fullName evidence="6">HYDIN/VesB/CFA65-like Ig-like domain-containing protein</fullName>
    </recommendedName>
</protein>
<name>A0A8K0D5C0_IGNLU</name>
<dbReference type="Proteomes" id="UP000801492">
    <property type="component" value="Unassembled WGS sequence"/>
</dbReference>
<keyword evidence="5" id="KW-0966">Cell projection</keyword>
<dbReference type="InterPro" id="IPR013783">
    <property type="entry name" value="Ig-like_fold"/>
</dbReference>
<keyword evidence="8" id="KW-1185">Reference proteome</keyword>
<dbReference type="Pfam" id="PF22544">
    <property type="entry name" value="HYDIN_VesB_CFA65-like_Ig"/>
    <property type="match status" value="1"/>
</dbReference>
<dbReference type="OrthoDB" id="6778012at2759"/>